<reference evidence="2" key="1">
    <citation type="submission" date="2014-11" db="EMBL/GenBank/DDBJ databases">
        <authorList>
            <person name="Amaro Gonzalez C."/>
        </authorList>
    </citation>
    <scope>NUCLEOTIDE SEQUENCE</scope>
</reference>
<reference evidence="2" key="2">
    <citation type="journal article" date="2015" name="Fish Shellfish Immunol.">
        <title>Early steps in the European eel (Anguilla anguilla)-Vibrio vulnificus interaction in the gills: Role of the RtxA13 toxin.</title>
        <authorList>
            <person name="Callol A."/>
            <person name="Pajuelo D."/>
            <person name="Ebbesson L."/>
            <person name="Teles M."/>
            <person name="MacKenzie S."/>
            <person name="Amaro C."/>
        </authorList>
    </citation>
    <scope>NUCLEOTIDE SEQUENCE</scope>
</reference>
<organism evidence="2">
    <name type="scientific">Anguilla anguilla</name>
    <name type="common">European freshwater eel</name>
    <name type="synonym">Muraena anguilla</name>
    <dbReference type="NCBI Taxonomy" id="7936"/>
    <lineage>
        <taxon>Eukaryota</taxon>
        <taxon>Metazoa</taxon>
        <taxon>Chordata</taxon>
        <taxon>Craniata</taxon>
        <taxon>Vertebrata</taxon>
        <taxon>Euteleostomi</taxon>
        <taxon>Actinopterygii</taxon>
        <taxon>Neopterygii</taxon>
        <taxon>Teleostei</taxon>
        <taxon>Anguilliformes</taxon>
        <taxon>Anguillidae</taxon>
        <taxon>Anguilla</taxon>
    </lineage>
</organism>
<name>A0A0E9V6Q1_ANGAN</name>
<proteinExistence type="predicted"/>
<keyword evidence="1" id="KW-0732">Signal</keyword>
<accession>A0A0E9V6Q1</accession>
<protein>
    <submittedName>
        <fullName evidence="2">Uncharacterized protein</fullName>
    </submittedName>
</protein>
<dbReference type="AlphaFoldDB" id="A0A0E9V6Q1"/>
<feature type="signal peptide" evidence="1">
    <location>
        <begin position="1"/>
        <end position="22"/>
    </location>
</feature>
<evidence type="ECO:0000256" key="1">
    <source>
        <dbReference type="SAM" id="SignalP"/>
    </source>
</evidence>
<feature type="chain" id="PRO_5002433724" evidence="1">
    <location>
        <begin position="23"/>
        <end position="52"/>
    </location>
</feature>
<sequence length="52" mass="5932">MLSKRAVLSIHRFLRAFWLSVCRHCICYSSTTPPILKPLKRANSLISISQST</sequence>
<evidence type="ECO:0000313" key="2">
    <source>
        <dbReference type="EMBL" id="JAH72908.1"/>
    </source>
</evidence>
<dbReference type="EMBL" id="GBXM01035669">
    <property type="protein sequence ID" value="JAH72908.1"/>
    <property type="molecule type" value="Transcribed_RNA"/>
</dbReference>